<dbReference type="AlphaFoldDB" id="A0A645B8G7"/>
<feature type="transmembrane region" description="Helical" evidence="1">
    <location>
        <begin position="12"/>
        <end position="31"/>
    </location>
</feature>
<evidence type="ECO:0000313" key="2">
    <source>
        <dbReference type="EMBL" id="MPM60921.1"/>
    </source>
</evidence>
<organism evidence="2">
    <name type="scientific">bioreactor metagenome</name>
    <dbReference type="NCBI Taxonomy" id="1076179"/>
    <lineage>
        <taxon>unclassified sequences</taxon>
        <taxon>metagenomes</taxon>
        <taxon>ecological metagenomes</taxon>
    </lineage>
</organism>
<evidence type="ECO:0000256" key="1">
    <source>
        <dbReference type="SAM" id="Phobius"/>
    </source>
</evidence>
<name>A0A645B8G7_9ZZZZ</name>
<protein>
    <submittedName>
        <fullName evidence="2">Uncharacterized protein</fullName>
    </submittedName>
</protein>
<accession>A0A645B8G7</accession>
<proteinExistence type="predicted"/>
<sequence length="138" mass="15852">MISIPFLSQSSRNIFPMSCFIFPYITCLRYFAANIMWYLHSYVVCAKVFLFIRTLLCYLMWLANPHYSNIGGFLYLLEAKALCLPRQSRGFVVTKKSTLKFKTLHRASVNGHETEKPIVGYRGITRAGVVFQTASVCF</sequence>
<keyword evidence="1" id="KW-0812">Transmembrane</keyword>
<gene>
    <name evidence="2" type="ORF">SDC9_107775</name>
</gene>
<keyword evidence="1" id="KW-1133">Transmembrane helix</keyword>
<dbReference type="EMBL" id="VSSQ01018060">
    <property type="protein sequence ID" value="MPM60921.1"/>
    <property type="molecule type" value="Genomic_DNA"/>
</dbReference>
<comment type="caution">
    <text evidence="2">The sequence shown here is derived from an EMBL/GenBank/DDBJ whole genome shotgun (WGS) entry which is preliminary data.</text>
</comment>
<keyword evidence="1" id="KW-0472">Membrane</keyword>
<reference evidence="2" key="1">
    <citation type="submission" date="2019-08" db="EMBL/GenBank/DDBJ databases">
        <authorList>
            <person name="Kucharzyk K."/>
            <person name="Murdoch R.W."/>
            <person name="Higgins S."/>
            <person name="Loffler F."/>
        </authorList>
    </citation>
    <scope>NUCLEOTIDE SEQUENCE</scope>
</reference>